<organism evidence="3">
    <name type="scientific">Anopheles sinensis</name>
    <name type="common">Mosquito</name>
    <dbReference type="NCBI Taxonomy" id="74873"/>
    <lineage>
        <taxon>Eukaryota</taxon>
        <taxon>Metazoa</taxon>
        <taxon>Ecdysozoa</taxon>
        <taxon>Arthropoda</taxon>
        <taxon>Hexapoda</taxon>
        <taxon>Insecta</taxon>
        <taxon>Pterygota</taxon>
        <taxon>Neoptera</taxon>
        <taxon>Endopterygota</taxon>
        <taxon>Diptera</taxon>
        <taxon>Nematocera</taxon>
        <taxon>Culicoidea</taxon>
        <taxon>Culicidae</taxon>
        <taxon>Anophelinae</taxon>
        <taxon>Anopheles</taxon>
    </lineage>
</organism>
<dbReference type="STRING" id="74873.A0A084VUM1"/>
<keyword evidence="5" id="KW-1185">Reference proteome</keyword>
<dbReference type="EMBL" id="ATLV01016965">
    <property type="status" value="NOT_ANNOTATED_CDS"/>
    <property type="molecule type" value="Genomic_DNA"/>
</dbReference>
<dbReference type="OrthoDB" id="7732589at2759"/>
<dbReference type="Proteomes" id="UP000030765">
    <property type="component" value="Unassembled WGS sequence"/>
</dbReference>
<proteinExistence type="predicted"/>
<protein>
    <submittedName>
        <fullName evidence="4">FMN_dh domain-containing protein</fullName>
    </submittedName>
</protein>
<evidence type="ECO:0000313" key="3">
    <source>
        <dbReference type="EMBL" id="KFB41665.1"/>
    </source>
</evidence>
<name>A0A084VUM1_ANOSI</name>
<evidence type="ECO:0000313" key="5">
    <source>
        <dbReference type="Proteomes" id="UP000030765"/>
    </source>
</evidence>
<accession>A0A084VUM1</accession>
<dbReference type="AlphaFoldDB" id="A0A084VUM1"/>
<sequence length="272" mass="30598">MDLPLTSSLPLAIGPLSIVNVALQCHPIVYLTAAKVAERLGIPYIHSLRSSLSMESLDRGCHQSTERWMELFPFEDADILRSLVSRAGLCRFSTLFLTIGESTTLPPSIIGDPMRGKQSIHSPDLEEISPGGFPRSTHPRFLLEDPGRITRAIEVIRSRSELPIVLNVPIEQHTLSLDTLPVDAICLTIDEYTLFHDYIAAIKRMQRHSTYKTKVYASGSYFTEQEVDQLISQGVQRVLIDQPIVWGAMIDGFQGITNVLDIYRRKLKAYHR</sequence>
<dbReference type="Pfam" id="PF01070">
    <property type="entry name" value="FMN_dh"/>
    <property type="match status" value="1"/>
</dbReference>
<dbReference type="SUPFAM" id="SSF51395">
    <property type="entry name" value="FMN-linked oxidoreductases"/>
    <property type="match status" value="1"/>
</dbReference>
<comment type="cofactor">
    <cofactor evidence="1">
        <name>FMN</name>
        <dbReference type="ChEBI" id="CHEBI:58210"/>
    </cofactor>
</comment>
<reference evidence="4" key="2">
    <citation type="submission" date="2020-05" db="UniProtKB">
        <authorList>
            <consortium name="EnsemblMetazoa"/>
        </authorList>
    </citation>
    <scope>IDENTIFICATION</scope>
</reference>
<dbReference type="EnsemblMetazoa" id="ASIC009344-RA">
    <property type="protein sequence ID" value="ASIC009344-PA"/>
    <property type="gene ID" value="ASIC009344"/>
</dbReference>
<dbReference type="PANTHER" id="PTHR10578">
    <property type="entry name" value="S -2-HYDROXY-ACID OXIDASE-RELATED"/>
    <property type="match status" value="1"/>
</dbReference>
<dbReference type="GO" id="GO:0016491">
    <property type="term" value="F:oxidoreductase activity"/>
    <property type="evidence" value="ECO:0007669"/>
    <property type="project" value="InterPro"/>
</dbReference>
<reference evidence="3 5" key="1">
    <citation type="journal article" date="2014" name="BMC Genomics">
        <title>Genome sequence of Anopheles sinensis provides insight into genetics basis of mosquito competence for malaria parasites.</title>
        <authorList>
            <person name="Zhou D."/>
            <person name="Zhang D."/>
            <person name="Ding G."/>
            <person name="Shi L."/>
            <person name="Hou Q."/>
            <person name="Ye Y."/>
            <person name="Xu Y."/>
            <person name="Zhou H."/>
            <person name="Xiong C."/>
            <person name="Li S."/>
            <person name="Yu J."/>
            <person name="Hong S."/>
            <person name="Yu X."/>
            <person name="Zou P."/>
            <person name="Chen C."/>
            <person name="Chang X."/>
            <person name="Wang W."/>
            <person name="Lv Y."/>
            <person name="Sun Y."/>
            <person name="Ma L."/>
            <person name="Shen B."/>
            <person name="Zhu C."/>
        </authorList>
    </citation>
    <scope>NUCLEOTIDE SEQUENCE [LARGE SCALE GENOMIC DNA]</scope>
</reference>
<gene>
    <name evidence="3" type="ORF">ZHAS_00009344</name>
</gene>
<evidence type="ECO:0000313" key="4">
    <source>
        <dbReference type="EnsemblMetazoa" id="ASIC009344-PA"/>
    </source>
</evidence>
<dbReference type="InterPro" id="IPR000262">
    <property type="entry name" value="FMN-dep_DH"/>
</dbReference>
<feature type="domain" description="FMN-dependent dehydrogenase" evidence="2">
    <location>
        <begin position="7"/>
        <end position="99"/>
    </location>
</feature>
<evidence type="ECO:0000259" key="2">
    <source>
        <dbReference type="Pfam" id="PF01070"/>
    </source>
</evidence>
<dbReference type="Gene3D" id="3.20.20.70">
    <property type="entry name" value="Aldolase class I"/>
    <property type="match status" value="1"/>
</dbReference>
<evidence type="ECO:0000256" key="1">
    <source>
        <dbReference type="ARBA" id="ARBA00001917"/>
    </source>
</evidence>
<dbReference type="VEuPathDB" id="VectorBase:ASIS009963"/>
<dbReference type="PANTHER" id="PTHR10578:SF149">
    <property type="entry name" value="2-HYDROXYACID OXIDASE 2"/>
    <property type="match status" value="1"/>
</dbReference>
<dbReference type="OMA" id="HQSTERW"/>
<dbReference type="VEuPathDB" id="VectorBase:ASIC009344"/>
<dbReference type="InterPro" id="IPR013785">
    <property type="entry name" value="Aldolase_TIM"/>
</dbReference>
<dbReference type="EMBL" id="KE525139">
    <property type="protein sequence ID" value="KFB41665.1"/>
    <property type="molecule type" value="Genomic_DNA"/>
</dbReference>